<protein>
    <recommendedName>
        <fullName evidence="1">GH3 middle domain-containing protein</fullName>
    </recommendedName>
</protein>
<reference evidence="2" key="1">
    <citation type="submission" date="2022-06" db="EMBL/GenBank/DDBJ databases">
        <title>Draft genome sequences of Leminorella grimontii str. JCM5902.</title>
        <authorList>
            <person name="Wakabayashi Y."/>
            <person name="Kojima K."/>
        </authorList>
    </citation>
    <scope>NUCLEOTIDE SEQUENCE</scope>
    <source>
        <strain evidence="2">JCM 5902</strain>
    </source>
</reference>
<evidence type="ECO:0000259" key="1">
    <source>
        <dbReference type="Pfam" id="PF23571"/>
    </source>
</evidence>
<organism evidence="2 3">
    <name type="scientific">Leminorella grimontii</name>
    <dbReference type="NCBI Taxonomy" id="82981"/>
    <lineage>
        <taxon>Bacteria</taxon>
        <taxon>Pseudomonadati</taxon>
        <taxon>Pseudomonadota</taxon>
        <taxon>Gammaproteobacteria</taxon>
        <taxon>Enterobacterales</taxon>
        <taxon>Budviciaceae</taxon>
        <taxon>Leminorella</taxon>
    </lineage>
</organism>
<dbReference type="GO" id="GO:0005737">
    <property type="term" value="C:cytoplasm"/>
    <property type="evidence" value="ECO:0007669"/>
    <property type="project" value="TreeGrafter"/>
</dbReference>
<proteinExistence type="predicted"/>
<evidence type="ECO:0000313" key="2">
    <source>
        <dbReference type="EMBL" id="GKX56730.1"/>
    </source>
</evidence>
<accession>A0AAV5N3Q0</accession>
<dbReference type="Pfam" id="PF23571">
    <property type="entry name" value="GH3_M"/>
    <property type="match status" value="1"/>
</dbReference>
<dbReference type="InterPro" id="IPR055377">
    <property type="entry name" value="GH3_M"/>
</dbReference>
<dbReference type="AlphaFoldDB" id="A0AAV5N3Q0"/>
<comment type="caution">
    <text evidence="2">The sequence shown here is derived from an EMBL/GenBank/DDBJ whole genome shotgun (WGS) entry which is preliminary data.</text>
</comment>
<feature type="domain" description="GH3 middle" evidence="1">
    <location>
        <begin position="320"/>
        <end position="383"/>
    </location>
</feature>
<dbReference type="Pfam" id="PF03321">
    <property type="entry name" value="GH3"/>
    <property type="match status" value="1"/>
</dbReference>
<keyword evidence="3" id="KW-1185">Reference proteome</keyword>
<evidence type="ECO:0000313" key="3">
    <source>
        <dbReference type="Proteomes" id="UP001058124"/>
    </source>
</evidence>
<dbReference type="PANTHER" id="PTHR31901:SF9">
    <property type="entry name" value="GH3 DOMAIN-CONTAINING PROTEIN"/>
    <property type="match status" value="1"/>
</dbReference>
<name>A0AAV5N3Q0_9GAMM</name>
<dbReference type="Proteomes" id="UP001058124">
    <property type="component" value="Unassembled WGS sequence"/>
</dbReference>
<dbReference type="InterPro" id="IPR004993">
    <property type="entry name" value="GH3"/>
</dbReference>
<dbReference type="RefSeq" id="WP_027275389.1">
    <property type="nucleotide sequence ID" value="NZ_BRLH01000008.1"/>
</dbReference>
<dbReference type="GO" id="GO:0016881">
    <property type="term" value="F:acid-amino acid ligase activity"/>
    <property type="evidence" value="ECO:0007669"/>
    <property type="project" value="TreeGrafter"/>
</dbReference>
<dbReference type="EMBL" id="BRLH01000008">
    <property type="protein sequence ID" value="GKX56730.1"/>
    <property type="molecule type" value="Genomic_DNA"/>
</dbReference>
<gene>
    <name evidence="2" type="ORF">SOASR030_28420</name>
</gene>
<dbReference type="PANTHER" id="PTHR31901">
    <property type="entry name" value="GH3 DOMAIN-CONTAINING PROTEIN"/>
    <property type="match status" value="1"/>
</dbReference>
<sequence>MNNLWSHFQQTLPSPSGTVRERQTQWLMDCLATNRTSAYGEKYGFAAISSIEEFQQRVPVVEYETLAPLIDSIANGLANVLFCADALAFEKTGGSHSGGKLIPYTARGLDDFRRALTNWLNDTITEYRLTEGRAYWALSPAATRIESTRGGIPIGAGDELYLGDENLAAFAGLSAVPLSLGAVEEMADWQLLTLYFLTRCDDLKLISVWSPAFLTSLLTALRERQQELIPLLAHGGLVAGHSLTADADALRRYREYLTRQETRLLWPELALISCWTDAASRPLAVELMRHFPGVHLQPKGLLSTEAIISVPDSRGHPRLCVDSNFYEFIDESGRIHLADDLTTGEEYGVIVTTNSGLYRYLTHDRVLCVGDRKGAPLLRFTGRSGVNSDLVGEKLTEPFVIRCLDELEGFAALAQDAAAPGYVLLLDKALRWQNSQSLSDIERRLCNNPQYDYARRLGQLAPLRYAFIENPVEHYLRWRHQQGRRLGEIKIPALFTSDDWRDAFQIRE</sequence>